<dbReference type="Proteomes" id="UP000199305">
    <property type="component" value="Unassembled WGS sequence"/>
</dbReference>
<dbReference type="AlphaFoldDB" id="A0A1G8VWD1"/>
<accession>A0A1G8VWD1</accession>
<evidence type="ECO:0000313" key="3">
    <source>
        <dbReference type="Proteomes" id="UP000199305"/>
    </source>
</evidence>
<dbReference type="Pfam" id="PF00583">
    <property type="entry name" value="Acetyltransf_1"/>
    <property type="match status" value="1"/>
</dbReference>
<dbReference type="GO" id="GO:0005840">
    <property type="term" value="C:ribosome"/>
    <property type="evidence" value="ECO:0007669"/>
    <property type="project" value="UniProtKB-KW"/>
</dbReference>
<dbReference type="PROSITE" id="PS51186">
    <property type="entry name" value="GNAT"/>
    <property type="match status" value="1"/>
</dbReference>
<keyword evidence="2" id="KW-0687">Ribonucleoprotein</keyword>
<dbReference type="InterPro" id="IPR016181">
    <property type="entry name" value="Acyl_CoA_acyltransferase"/>
</dbReference>
<feature type="domain" description="N-acetyltransferase" evidence="1">
    <location>
        <begin position="54"/>
        <end position="182"/>
    </location>
</feature>
<dbReference type="Gene3D" id="3.40.630.90">
    <property type="match status" value="1"/>
</dbReference>
<name>A0A1G8VWD1_9GAMM</name>
<gene>
    <name evidence="2" type="ORF">SAMN05216212_0764</name>
</gene>
<protein>
    <submittedName>
        <fullName evidence="2">Ribosomal protein S18 acetylase RimI</fullName>
    </submittedName>
</protein>
<proteinExistence type="predicted"/>
<dbReference type="InterPro" id="IPR041496">
    <property type="entry name" value="YitH/HolE_GNAT"/>
</dbReference>
<dbReference type="Pfam" id="PF18014">
    <property type="entry name" value="Acetyltransf_18"/>
    <property type="match status" value="1"/>
</dbReference>
<dbReference type="PANTHER" id="PTHR47237">
    <property type="entry name" value="SLL0310 PROTEIN"/>
    <property type="match status" value="1"/>
</dbReference>
<dbReference type="CDD" id="cd04301">
    <property type="entry name" value="NAT_SF"/>
    <property type="match status" value="1"/>
</dbReference>
<sequence>MGESRRPFNTDAGRCAGREAAILPGCGWRPPVAAPLLQLSRGRRKTAGLKVADFTIRDMHPAEICTVLAWAQREGWNPGLHDAACFYAADAHGFFIGLLDGEPVGSISAVRYGEDYGFLGLYIVEPAYRGRGYGAELARKGMEYLAGRNMGLDGVVAQQENYRKSGFGLAHRNMRYLGLTGQAAGAAQDTHSLVPLSWVPFSVVCTYDRELFPAPREAFLKAWVSQPESSAIGAVEEGRLRGYGVIRTCHEGFRIGPLFADDPDLAERLYLALTASVPTGQPVYLDIPETNTHALELAERHRMEMVFETARMYSGAPPDIPIDRVFGITSFELG</sequence>
<organism evidence="2 3">
    <name type="scientific">Microbulbifer yueqingensis</name>
    <dbReference type="NCBI Taxonomy" id="658219"/>
    <lineage>
        <taxon>Bacteria</taxon>
        <taxon>Pseudomonadati</taxon>
        <taxon>Pseudomonadota</taxon>
        <taxon>Gammaproteobacteria</taxon>
        <taxon>Cellvibrionales</taxon>
        <taxon>Microbulbiferaceae</taxon>
        <taxon>Microbulbifer</taxon>
    </lineage>
</organism>
<dbReference type="SUPFAM" id="SSF55729">
    <property type="entry name" value="Acyl-CoA N-acyltransferases (Nat)"/>
    <property type="match status" value="1"/>
</dbReference>
<dbReference type="InterPro" id="IPR000182">
    <property type="entry name" value="GNAT_dom"/>
</dbReference>
<dbReference type="STRING" id="658219.SAMN05216212_0764"/>
<evidence type="ECO:0000313" key="2">
    <source>
        <dbReference type="EMBL" id="SDJ70374.1"/>
    </source>
</evidence>
<dbReference type="GO" id="GO:0016747">
    <property type="term" value="F:acyltransferase activity, transferring groups other than amino-acyl groups"/>
    <property type="evidence" value="ECO:0007669"/>
    <property type="project" value="InterPro"/>
</dbReference>
<keyword evidence="2" id="KW-0689">Ribosomal protein</keyword>
<dbReference type="Gene3D" id="3.40.630.30">
    <property type="match status" value="1"/>
</dbReference>
<keyword evidence="3" id="KW-1185">Reference proteome</keyword>
<dbReference type="PANTHER" id="PTHR47237:SF1">
    <property type="entry name" value="SLL0310 PROTEIN"/>
    <property type="match status" value="1"/>
</dbReference>
<dbReference type="InterPro" id="IPR052729">
    <property type="entry name" value="Acyl/Acetyltrans_Enzymes"/>
</dbReference>
<evidence type="ECO:0000259" key="1">
    <source>
        <dbReference type="PROSITE" id="PS51186"/>
    </source>
</evidence>
<dbReference type="EMBL" id="FNFH01000001">
    <property type="protein sequence ID" value="SDJ70374.1"/>
    <property type="molecule type" value="Genomic_DNA"/>
</dbReference>
<reference evidence="3" key="1">
    <citation type="submission" date="2016-10" db="EMBL/GenBank/DDBJ databases">
        <authorList>
            <person name="Varghese N."/>
            <person name="Submissions S."/>
        </authorList>
    </citation>
    <scope>NUCLEOTIDE SEQUENCE [LARGE SCALE GENOMIC DNA]</scope>
    <source>
        <strain evidence="3">CGMCC 1.10658</strain>
    </source>
</reference>